<dbReference type="InterPro" id="IPR027417">
    <property type="entry name" value="P-loop_NTPase"/>
</dbReference>
<evidence type="ECO:0008006" key="3">
    <source>
        <dbReference type="Google" id="ProtNLM"/>
    </source>
</evidence>
<gene>
    <name evidence="1" type="ORF">FKX85_02425</name>
</gene>
<keyword evidence="2" id="KW-1185">Reference proteome</keyword>
<organism evidence="1 2">
    <name type="scientific">Echinicola soli</name>
    <dbReference type="NCBI Taxonomy" id="2591634"/>
    <lineage>
        <taxon>Bacteria</taxon>
        <taxon>Pseudomonadati</taxon>
        <taxon>Bacteroidota</taxon>
        <taxon>Cytophagia</taxon>
        <taxon>Cytophagales</taxon>
        <taxon>Cyclobacteriaceae</taxon>
        <taxon>Echinicola</taxon>
    </lineage>
</organism>
<dbReference type="EMBL" id="CP041253">
    <property type="protein sequence ID" value="QDH77952.1"/>
    <property type="molecule type" value="Genomic_DNA"/>
</dbReference>
<reference evidence="1 2" key="1">
    <citation type="submission" date="2019-06" db="EMBL/GenBank/DDBJ databases">
        <title>Echinicola alkalisoli sp. nov. isolated from saline soil.</title>
        <authorList>
            <person name="Sun J.-Q."/>
            <person name="Xu L."/>
        </authorList>
    </citation>
    <scope>NUCLEOTIDE SEQUENCE [LARGE SCALE GENOMIC DNA]</scope>
    <source>
        <strain evidence="1 2">LN3S3</strain>
    </source>
</reference>
<dbReference type="RefSeq" id="WP_141613216.1">
    <property type="nucleotide sequence ID" value="NZ_CP041253.1"/>
</dbReference>
<dbReference type="Gene3D" id="3.40.50.300">
    <property type="entry name" value="P-loop containing nucleotide triphosphate hydrolases"/>
    <property type="match status" value="1"/>
</dbReference>
<sequence length="164" mass="18743">MGKIIFVTGGQGEGKSTFIEQHYLEKEGHYIFDLAKLNVELHGDYASFLSDEDKQMVVWNKATGDCLEAFMDGANIVVEYCLGAGYDEEIKSWIDQCKKMEIETRWAQVTCNTETAKKRIEKAWGTPDYFSSINYMEDTVKVFTGILESIQMTKNLGYMDNKNQ</sequence>
<protein>
    <recommendedName>
        <fullName evidence="3">AAA domain-containing protein</fullName>
    </recommendedName>
</protein>
<proteinExistence type="predicted"/>
<evidence type="ECO:0000313" key="2">
    <source>
        <dbReference type="Proteomes" id="UP000316614"/>
    </source>
</evidence>
<name>A0A514CDQ4_9BACT</name>
<dbReference type="SUPFAM" id="SSF52540">
    <property type="entry name" value="P-loop containing nucleoside triphosphate hydrolases"/>
    <property type="match status" value="1"/>
</dbReference>
<evidence type="ECO:0000313" key="1">
    <source>
        <dbReference type="EMBL" id="QDH77952.1"/>
    </source>
</evidence>
<accession>A0A514CDQ4</accession>
<dbReference type="OrthoDB" id="822318at2"/>
<dbReference type="KEGG" id="echi:FKX85_02425"/>
<dbReference type="Proteomes" id="UP000316614">
    <property type="component" value="Chromosome"/>
</dbReference>
<dbReference type="AlphaFoldDB" id="A0A514CDQ4"/>